<keyword evidence="2" id="KW-1185">Reference proteome</keyword>
<dbReference type="Proteomes" id="UP001205843">
    <property type="component" value="Unassembled WGS sequence"/>
</dbReference>
<sequence length="177" mass="19436">MEALKYSRRCARVRFSFVARSKVPQVVVLPVVACDNAMGENRPSPMGLHTDFPRCVVATLGRGTTTTLRAAPSITKNRCVTQRREYFSASLYQSNMYHNASGRYADLTLCFCRHVAAGVSCHPGILIVMASGLSRALSRATREERMTASEKRIKTTILSLWRGPEHAGMAEGILGGD</sequence>
<dbReference type="EMBL" id="JALJXV010000009">
    <property type="protein sequence ID" value="MCP1676389.1"/>
    <property type="molecule type" value="Genomic_DNA"/>
</dbReference>
<dbReference type="RefSeq" id="WP_253482414.1">
    <property type="nucleotide sequence ID" value="NZ_JALJXV010000009.1"/>
</dbReference>
<reference evidence="1" key="1">
    <citation type="submission" date="2022-03" db="EMBL/GenBank/DDBJ databases">
        <title>Genomic Encyclopedia of Type Strains, Phase III (KMG-III): the genomes of soil and plant-associated and newly described type strains.</title>
        <authorList>
            <person name="Whitman W."/>
        </authorList>
    </citation>
    <scope>NUCLEOTIDE SEQUENCE</scope>
    <source>
        <strain evidence="1">ANL 6-2</strain>
    </source>
</reference>
<gene>
    <name evidence="1" type="ORF">J2T57_003550</name>
</gene>
<evidence type="ECO:0000313" key="2">
    <source>
        <dbReference type="Proteomes" id="UP001205843"/>
    </source>
</evidence>
<accession>A0AAE3G663</accession>
<name>A0AAE3G663_9GAMM</name>
<protein>
    <submittedName>
        <fullName evidence="1">Uncharacterized protein</fullName>
    </submittedName>
</protein>
<proteinExistence type="predicted"/>
<dbReference type="AlphaFoldDB" id="A0AAE3G663"/>
<comment type="caution">
    <text evidence="1">The sequence shown here is derived from an EMBL/GenBank/DDBJ whole genome shotgun (WGS) entry which is preliminary data.</text>
</comment>
<organism evidence="1 2">
    <name type="scientific">Natronocella acetinitrilica</name>
    <dbReference type="NCBI Taxonomy" id="414046"/>
    <lineage>
        <taxon>Bacteria</taxon>
        <taxon>Pseudomonadati</taxon>
        <taxon>Pseudomonadota</taxon>
        <taxon>Gammaproteobacteria</taxon>
        <taxon>Chromatiales</taxon>
        <taxon>Ectothiorhodospiraceae</taxon>
        <taxon>Natronocella</taxon>
    </lineage>
</organism>
<evidence type="ECO:0000313" key="1">
    <source>
        <dbReference type="EMBL" id="MCP1676389.1"/>
    </source>
</evidence>